<keyword evidence="3" id="KW-0479">Metal-binding</keyword>
<dbReference type="CDD" id="cd01335">
    <property type="entry name" value="Radical_SAM"/>
    <property type="match status" value="1"/>
</dbReference>
<dbReference type="InterPro" id="IPR058240">
    <property type="entry name" value="rSAM_sf"/>
</dbReference>
<dbReference type="Gene3D" id="3.20.20.70">
    <property type="entry name" value="Aldolase class I"/>
    <property type="match status" value="1"/>
</dbReference>
<dbReference type="Pfam" id="PF04055">
    <property type="entry name" value="Radical_SAM"/>
    <property type="match status" value="1"/>
</dbReference>
<sequence>MRRIRWHLFRLVLGKVRNPLKTIWALRRLIQIRREYLGDFAFKKVAKVDNRYFFEYNTPGWPSQAFDDYHLAELNRIVPFQHKPYVFKNVIVAITKKCALRCEHCFEWDVLNQKEKLTLADLQTIVRQFQEQGVGQLQFSGGEPLLRMPALLTLLKTAQPGTDFWVLTSGHLLTLETAQALKQAGLTGVTISLDHIEPHLHNQFRGFAEAYNWVEKAAFNANQAGLVVGFSLCATKEFVTTDNLLAYASLVSRLGGAFIQLLEPKAVGHYAGQAVGLSAAQRKMLEAFYTNLNYNPAYHHLPLVVYYDYQRRRAGCAGAADRHVYVDTDGQLHACPFCQKPAGNMLEKNIAGSLESLRQAGCPVLNT</sequence>
<dbReference type="PROSITE" id="PS51918">
    <property type="entry name" value="RADICAL_SAM"/>
    <property type="match status" value="1"/>
</dbReference>
<evidence type="ECO:0000256" key="5">
    <source>
        <dbReference type="ARBA" id="ARBA00023014"/>
    </source>
</evidence>
<protein>
    <recommendedName>
        <fullName evidence="6">Radical SAM core domain-containing protein</fullName>
    </recommendedName>
</protein>
<dbReference type="EMBL" id="BJYS01000018">
    <property type="protein sequence ID" value="GEO04941.1"/>
    <property type="molecule type" value="Genomic_DNA"/>
</dbReference>
<keyword evidence="8" id="KW-1185">Reference proteome</keyword>
<comment type="caution">
    <text evidence="7">The sequence shown here is derived from an EMBL/GenBank/DDBJ whole genome shotgun (WGS) entry which is preliminary data.</text>
</comment>
<dbReference type="AlphaFoldDB" id="A0A512AYZ7"/>
<feature type="domain" description="Radical SAM core" evidence="6">
    <location>
        <begin position="82"/>
        <end position="311"/>
    </location>
</feature>
<dbReference type="PANTHER" id="PTHR11228">
    <property type="entry name" value="RADICAL SAM DOMAIN PROTEIN"/>
    <property type="match status" value="1"/>
</dbReference>
<comment type="cofactor">
    <cofactor evidence="1">
        <name>[4Fe-4S] cluster</name>
        <dbReference type="ChEBI" id="CHEBI:49883"/>
    </cofactor>
</comment>
<dbReference type="SFLD" id="SFLDS00029">
    <property type="entry name" value="Radical_SAM"/>
    <property type="match status" value="1"/>
</dbReference>
<organism evidence="7 8">
    <name type="scientific">Adhaeribacter aerolatus</name>
    <dbReference type="NCBI Taxonomy" id="670289"/>
    <lineage>
        <taxon>Bacteria</taxon>
        <taxon>Pseudomonadati</taxon>
        <taxon>Bacteroidota</taxon>
        <taxon>Cytophagia</taxon>
        <taxon>Cytophagales</taxon>
        <taxon>Hymenobacteraceae</taxon>
        <taxon>Adhaeribacter</taxon>
    </lineage>
</organism>
<reference evidence="7 8" key="1">
    <citation type="submission" date="2019-07" db="EMBL/GenBank/DDBJ databases">
        <title>Whole genome shotgun sequence of Adhaeribacter aerolatus NBRC 106133.</title>
        <authorList>
            <person name="Hosoyama A."/>
            <person name="Uohara A."/>
            <person name="Ohji S."/>
            <person name="Ichikawa N."/>
        </authorList>
    </citation>
    <scope>NUCLEOTIDE SEQUENCE [LARGE SCALE GENOMIC DNA]</scope>
    <source>
        <strain evidence="7 8">NBRC 106133</strain>
    </source>
</reference>
<dbReference type="Proteomes" id="UP000321532">
    <property type="component" value="Unassembled WGS sequence"/>
</dbReference>
<keyword evidence="5" id="KW-0411">Iron-sulfur</keyword>
<evidence type="ECO:0000256" key="1">
    <source>
        <dbReference type="ARBA" id="ARBA00001966"/>
    </source>
</evidence>
<dbReference type="GO" id="GO:0051536">
    <property type="term" value="F:iron-sulfur cluster binding"/>
    <property type="evidence" value="ECO:0007669"/>
    <property type="project" value="UniProtKB-KW"/>
</dbReference>
<dbReference type="InterPro" id="IPR007197">
    <property type="entry name" value="rSAM"/>
</dbReference>
<dbReference type="SFLD" id="SFLDG01067">
    <property type="entry name" value="SPASM/twitch_domain_containing"/>
    <property type="match status" value="1"/>
</dbReference>
<keyword evidence="4" id="KW-0408">Iron</keyword>
<evidence type="ECO:0000313" key="8">
    <source>
        <dbReference type="Proteomes" id="UP000321532"/>
    </source>
</evidence>
<evidence type="ECO:0000256" key="4">
    <source>
        <dbReference type="ARBA" id="ARBA00023004"/>
    </source>
</evidence>
<evidence type="ECO:0000259" key="6">
    <source>
        <dbReference type="PROSITE" id="PS51918"/>
    </source>
</evidence>
<evidence type="ECO:0000256" key="3">
    <source>
        <dbReference type="ARBA" id="ARBA00022723"/>
    </source>
</evidence>
<evidence type="ECO:0000256" key="2">
    <source>
        <dbReference type="ARBA" id="ARBA00022691"/>
    </source>
</evidence>
<keyword evidence="2" id="KW-0949">S-adenosyl-L-methionine</keyword>
<gene>
    <name evidence="7" type="ORF">AAE02nite_26050</name>
</gene>
<dbReference type="SUPFAM" id="SSF102114">
    <property type="entry name" value="Radical SAM enzymes"/>
    <property type="match status" value="1"/>
</dbReference>
<evidence type="ECO:0000313" key="7">
    <source>
        <dbReference type="EMBL" id="GEO04941.1"/>
    </source>
</evidence>
<dbReference type="InterPro" id="IPR050377">
    <property type="entry name" value="Radical_SAM_PqqE_MftC-like"/>
</dbReference>
<dbReference type="GO" id="GO:0046872">
    <property type="term" value="F:metal ion binding"/>
    <property type="evidence" value="ECO:0007669"/>
    <property type="project" value="UniProtKB-KW"/>
</dbReference>
<dbReference type="InterPro" id="IPR013785">
    <property type="entry name" value="Aldolase_TIM"/>
</dbReference>
<accession>A0A512AYZ7</accession>
<dbReference type="PANTHER" id="PTHR11228:SF7">
    <property type="entry name" value="PQQA PEPTIDE CYCLASE"/>
    <property type="match status" value="1"/>
</dbReference>
<dbReference type="GO" id="GO:0003824">
    <property type="term" value="F:catalytic activity"/>
    <property type="evidence" value="ECO:0007669"/>
    <property type="project" value="InterPro"/>
</dbReference>
<name>A0A512AYZ7_9BACT</name>
<proteinExistence type="predicted"/>